<protein>
    <submittedName>
        <fullName evidence="1">Uncharacterized protein</fullName>
    </submittedName>
</protein>
<organism evidence="1 2">
    <name type="scientific">Myroides albus</name>
    <dbReference type="NCBI Taxonomy" id="2562892"/>
    <lineage>
        <taxon>Bacteria</taxon>
        <taxon>Pseudomonadati</taxon>
        <taxon>Bacteroidota</taxon>
        <taxon>Flavobacteriia</taxon>
        <taxon>Flavobacteriales</taxon>
        <taxon>Flavobacteriaceae</taxon>
        <taxon>Myroides</taxon>
    </lineage>
</organism>
<name>A0A6I3LMI7_9FLAO</name>
<proteinExistence type="predicted"/>
<dbReference type="RefSeq" id="WP_155092563.1">
    <property type="nucleotide sequence ID" value="NZ_WMJX01000022.1"/>
</dbReference>
<reference evidence="1 2" key="1">
    <citation type="submission" date="2019-11" db="EMBL/GenBank/DDBJ databases">
        <title>Genome of Strain BIT-d1.</title>
        <authorList>
            <person name="Yang Y."/>
        </authorList>
    </citation>
    <scope>NUCLEOTIDE SEQUENCE [LARGE SCALE GENOMIC DNA]</scope>
    <source>
        <strain evidence="1 2">BIT-d1</strain>
    </source>
</reference>
<evidence type="ECO:0000313" key="2">
    <source>
        <dbReference type="Proteomes" id="UP000438760"/>
    </source>
</evidence>
<gene>
    <name evidence="1" type="ORF">GJV76_10455</name>
</gene>
<keyword evidence="2" id="KW-1185">Reference proteome</keyword>
<dbReference type="OrthoDB" id="1434667at2"/>
<evidence type="ECO:0000313" key="1">
    <source>
        <dbReference type="EMBL" id="MTG98540.1"/>
    </source>
</evidence>
<dbReference type="Proteomes" id="UP000438760">
    <property type="component" value="Unassembled WGS sequence"/>
</dbReference>
<sequence length="246" mass="28455">MNYTAMIKPIILCAISITLMSCQHSIEKDNINEPIKQTNNDGSITIQGKVTVKDRDYPPIGLTTMNIKNKWSFVKELKSQTAYGENERVFVNKDGYYRITIDKNDTLVLLPPDILYKKPNFFTGFTHNQTLNIELEETPERYISQRKQYQNNGFEIFEKHISKINPDKIVRVAGRITSSNTHEPLVNKDISLLYQNNTNNTSIHHLTDSLGQFFIETPENSQIIIDAFNLRKHFFITQDTIINLEL</sequence>
<dbReference type="AlphaFoldDB" id="A0A6I3LMI7"/>
<comment type="caution">
    <text evidence="1">The sequence shown here is derived from an EMBL/GenBank/DDBJ whole genome shotgun (WGS) entry which is preliminary data.</text>
</comment>
<dbReference type="EMBL" id="WMJX01000022">
    <property type="protein sequence ID" value="MTG98540.1"/>
    <property type="molecule type" value="Genomic_DNA"/>
</dbReference>
<accession>A0A6I3LMI7</accession>